<reference evidence="1" key="1">
    <citation type="submission" date="2016-02" db="EMBL/GenBank/DDBJ databases">
        <title>WGS assembly of Manihot esculenta.</title>
        <authorList>
            <person name="Bredeson J.V."/>
            <person name="Prochnik S.E."/>
            <person name="Lyons J.B."/>
            <person name="Schmutz J."/>
            <person name="Grimwood J."/>
            <person name="Vrebalov J."/>
            <person name="Bart R.S."/>
            <person name="Amuge T."/>
            <person name="Ferguson M.E."/>
            <person name="Green R."/>
            <person name="Putnam N."/>
            <person name="Stites J."/>
            <person name="Rounsley S."/>
            <person name="Rokhsar D.S."/>
        </authorList>
    </citation>
    <scope>NUCLEOTIDE SEQUENCE [LARGE SCALE GENOMIC DNA]</scope>
    <source>
        <tissue evidence="1">Leaf</tissue>
    </source>
</reference>
<dbReference type="AlphaFoldDB" id="A0A2C9VJ14"/>
<proteinExistence type="predicted"/>
<protein>
    <submittedName>
        <fullName evidence="1">Uncharacterized protein</fullName>
    </submittedName>
</protein>
<accession>A0A2C9VJ14</accession>
<evidence type="ECO:0000313" key="1">
    <source>
        <dbReference type="EMBL" id="OAY45496.1"/>
    </source>
</evidence>
<name>A0A2C9VJ14_MANES</name>
<dbReference type="EMBL" id="CM004393">
    <property type="protein sequence ID" value="OAY45496.1"/>
    <property type="molecule type" value="Genomic_DNA"/>
</dbReference>
<gene>
    <name evidence="1" type="ORF">MANES_07G065500</name>
</gene>
<organism evidence="1">
    <name type="scientific">Manihot esculenta</name>
    <name type="common">Cassava</name>
    <name type="synonym">Jatropha manihot</name>
    <dbReference type="NCBI Taxonomy" id="3983"/>
    <lineage>
        <taxon>Eukaryota</taxon>
        <taxon>Viridiplantae</taxon>
        <taxon>Streptophyta</taxon>
        <taxon>Embryophyta</taxon>
        <taxon>Tracheophyta</taxon>
        <taxon>Spermatophyta</taxon>
        <taxon>Magnoliopsida</taxon>
        <taxon>eudicotyledons</taxon>
        <taxon>Gunneridae</taxon>
        <taxon>Pentapetalae</taxon>
        <taxon>rosids</taxon>
        <taxon>fabids</taxon>
        <taxon>Malpighiales</taxon>
        <taxon>Euphorbiaceae</taxon>
        <taxon>Crotonoideae</taxon>
        <taxon>Manihoteae</taxon>
        <taxon>Manihot</taxon>
    </lineage>
</organism>
<sequence length="42" mass="4952">MNIHEQNLNLKSAFFSFFFAPSPQFNKRKKDHLKIKILAKCA</sequence>